<feature type="compositionally biased region" description="Low complexity" evidence="12">
    <location>
        <begin position="420"/>
        <end position="442"/>
    </location>
</feature>
<evidence type="ECO:0000256" key="9">
    <source>
        <dbReference type="ARBA" id="ARBA00023180"/>
    </source>
</evidence>
<evidence type="ECO:0000256" key="13">
    <source>
        <dbReference type="SAM" id="Phobius"/>
    </source>
</evidence>
<evidence type="ECO:0000256" key="4">
    <source>
        <dbReference type="ARBA" id="ARBA00022989"/>
    </source>
</evidence>
<evidence type="ECO:0000256" key="6">
    <source>
        <dbReference type="ARBA" id="ARBA00023136"/>
    </source>
</evidence>
<keyword evidence="9" id="KW-0325">Glycoprotein</keyword>
<accession>A0A6V7V105</accession>
<proteinExistence type="inferred from homology"/>
<evidence type="ECO:0000256" key="11">
    <source>
        <dbReference type="RuleBase" id="RU000688"/>
    </source>
</evidence>
<evidence type="ECO:0000313" key="16">
    <source>
        <dbReference type="Proteomes" id="UP000580250"/>
    </source>
</evidence>
<dbReference type="OrthoDB" id="2132067at2759"/>
<feature type="region of interest" description="Disordered" evidence="12">
    <location>
        <begin position="420"/>
        <end position="445"/>
    </location>
</feature>
<comment type="similarity">
    <text evidence="11">Belongs to the G-protein coupled receptor 1 family.</text>
</comment>
<keyword evidence="7" id="KW-1015">Disulfide bond</keyword>
<evidence type="ECO:0000259" key="14">
    <source>
        <dbReference type="PROSITE" id="PS50262"/>
    </source>
</evidence>
<dbReference type="PRINTS" id="PR00237">
    <property type="entry name" value="GPCRRHODOPSN"/>
</dbReference>
<dbReference type="Pfam" id="PF00001">
    <property type="entry name" value="7tm_1"/>
    <property type="match status" value="1"/>
</dbReference>
<feature type="transmembrane region" description="Helical" evidence="13">
    <location>
        <begin position="236"/>
        <end position="260"/>
    </location>
</feature>
<evidence type="ECO:0000313" key="15">
    <source>
        <dbReference type="EMBL" id="CAD2168580.1"/>
    </source>
</evidence>
<dbReference type="PROSITE" id="PS50262">
    <property type="entry name" value="G_PROTEIN_RECEP_F1_2"/>
    <property type="match status" value="1"/>
</dbReference>
<keyword evidence="4 13" id="KW-1133">Transmembrane helix</keyword>
<evidence type="ECO:0000256" key="2">
    <source>
        <dbReference type="ARBA" id="ARBA00022475"/>
    </source>
</evidence>
<dbReference type="AlphaFoldDB" id="A0A6V7V105"/>
<dbReference type="PANTHER" id="PTHR45695:SF23">
    <property type="entry name" value="GALANIN-LIKE G-PROTEIN COUPLED RECEPTOR NPR-9"/>
    <property type="match status" value="1"/>
</dbReference>
<dbReference type="SMART" id="SM01381">
    <property type="entry name" value="7TM_GPCR_Srsx"/>
    <property type="match status" value="1"/>
</dbReference>
<keyword evidence="10 11" id="KW-0807">Transducer</keyword>
<evidence type="ECO:0000256" key="7">
    <source>
        <dbReference type="ARBA" id="ARBA00023157"/>
    </source>
</evidence>
<dbReference type="PANTHER" id="PTHR45695">
    <property type="entry name" value="LEUCOKININ RECEPTOR-RELATED"/>
    <property type="match status" value="1"/>
</dbReference>
<feature type="transmembrane region" description="Helical" evidence="13">
    <location>
        <begin position="315"/>
        <end position="337"/>
    </location>
</feature>
<sequence length="592" mass="67029">MSSDDHNNTSDIVLFEYSNPNSTLTTTLSPLETTKTSQQFSEIVDNETLFFLKFYEETRNFERLVGIIIPSIFALFALFGLVGNLLVVIVALNRQMRNSTNTLIIGLTCSDLMFLTLCIPFTAIDYAFPIWVLPTWMCPLINYLQHSSAYFSVWTLTLMAADRFLAVVFPVESMTLRTPKNTFFVLLIVYAVILLSQIQVGRIHGVYSYTFIMEQRSACSIVSIAQGLATVAEARLYFFSFNIFGYCLPLGITCVLYYLMLKRLWYAPFRSSTDNNTKIPPTKITSLFANNSERSNCSLRSRPETIKAKRKVTRLVLCVVIIWAVCWLPLNLCVIYPDTLVLRGGKPIVVVQIFSQVLAYCNSTLNPILYPLVSENFRKGFLRVLSTLANWLSCGHCCKQFHLYNTRMELTMLNRTNSNKSKNAISKSNSKNTTGSTKTTTNQAQSAYEPSLFSLLHRASLPKRCSAVSIAERLTTTSGNGSARIRILSRGESASYLSVGTTNLLNLQQTTLSSRRQSKILFTPITVHRPSRHSLLEAKRSGENIERIQQNLEHRRHSNEEKIIKNGEEGKILILKEEECCEYKFEDGDLEI</sequence>
<dbReference type="Proteomes" id="UP000580250">
    <property type="component" value="Unassembled WGS sequence"/>
</dbReference>
<dbReference type="EMBL" id="CAJEWN010000143">
    <property type="protein sequence ID" value="CAD2168580.1"/>
    <property type="molecule type" value="Genomic_DNA"/>
</dbReference>
<keyword evidence="3 11" id="KW-0812">Transmembrane</keyword>
<organism evidence="15 16">
    <name type="scientific">Meloidogyne enterolobii</name>
    <name type="common">Root-knot nematode worm</name>
    <name type="synonym">Meloidogyne mayaguensis</name>
    <dbReference type="NCBI Taxonomy" id="390850"/>
    <lineage>
        <taxon>Eukaryota</taxon>
        <taxon>Metazoa</taxon>
        <taxon>Ecdysozoa</taxon>
        <taxon>Nematoda</taxon>
        <taxon>Chromadorea</taxon>
        <taxon>Rhabditida</taxon>
        <taxon>Tylenchina</taxon>
        <taxon>Tylenchomorpha</taxon>
        <taxon>Tylenchoidea</taxon>
        <taxon>Meloidogynidae</taxon>
        <taxon>Meloidogyninae</taxon>
        <taxon>Meloidogyne</taxon>
    </lineage>
</organism>
<keyword evidence="5 11" id="KW-0297">G-protein coupled receptor</keyword>
<evidence type="ECO:0000256" key="5">
    <source>
        <dbReference type="ARBA" id="ARBA00023040"/>
    </source>
</evidence>
<dbReference type="InterPro" id="IPR017452">
    <property type="entry name" value="GPCR_Rhodpsn_7TM"/>
</dbReference>
<keyword evidence="8 11" id="KW-0675">Receptor</keyword>
<feature type="domain" description="G-protein coupled receptors family 1 profile" evidence="14">
    <location>
        <begin position="83"/>
        <end position="370"/>
    </location>
</feature>
<comment type="caution">
    <text evidence="15">The sequence shown here is derived from an EMBL/GenBank/DDBJ whole genome shotgun (WGS) entry which is preliminary data.</text>
</comment>
<feature type="transmembrane region" description="Helical" evidence="13">
    <location>
        <begin position="183"/>
        <end position="200"/>
    </location>
</feature>
<feature type="transmembrane region" description="Helical" evidence="13">
    <location>
        <begin position="148"/>
        <end position="171"/>
    </location>
</feature>
<evidence type="ECO:0000256" key="12">
    <source>
        <dbReference type="SAM" id="MobiDB-lite"/>
    </source>
</evidence>
<dbReference type="PROSITE" id="PS00237">
    <property type="entry name" value="G_PROTEIN_RECEP_F1_1"/>
    <property type="match status" value="1"/>
</dbReference>
<keyword evidence="6 13" id="KW-0472">Membrane</keyword>
<name>A0A6V7V105_MELEN</name>
<dbReference type="GO" id="GO:0005886">
    <property type="term" value="C:plasma membrane"/>
    <property type="evidence" value="ECO:0007669"/>
    <property type="project" value="UniProtKB-SubCell"/>
</dbReference>
<dbReference type="InterPro" id="IPR000276">
    <property type="entry name" value="GPCR_Rhodpsn"/>
</dbReference>
<feature type="transmembrane region" description="Helical" evidence="13">
    <location>
        <begin position="64"/>
        <end position="92"/>
    </location>
</feature>
<evidence type="ECO:0000256" key="1">
    <source>
        <dbReference type="ARBA" id="ARBA00004651"/>
    </source>
</evidence>
<dbReference type="InterPro" id="IPR000405">
    <property type="entry name" value="Galanin_rcpt"/>
</dbReference>
<evidence type="ECO:0000256" key="3">
    <source>
        <dbReference type="ARBA" id="ARBA00022692"/>
    </source>
</evidence>
<keyword evidence="2" id="KW-1003">Cell membrane</keyword>
<protein>
    <recommendedName>
        <fullName evidence="14">G-protein coupled receptors family 1 profile domain-containing protein</fullName>
    </recommendedName>
</protein>
<dbReference type="SUPFAM" id="SSF81321">
    <property type="entry name" value="Family A G protein-coupled receptor-like"/>
    <property type="match status" value="1"/>
</dbReference>
<dbReference type="PRINTS" id="PR00663">
    <property type="entry name" value="GALANINR"/>
</dbReference>
<reference evidence="15 16" key="1">
    <citation type="submission" date="2020-08" db="EMBL/GenBank/DDBJ databases">
        <authorList>
            <person name="Koutsovoulos G."/>
            <person name="Danchin GJ E."/>
        </authorList>
    </citation>
    <scope>NUCLEOTIDE SEQUENCE [LARGE SCALE GENOMIC DNA]</scope>
</reference>
<dbReference type="Gene3D" id="1.20.1070.10">
    <property type="entry name" value="Rhodopsin 7-helix transmembrane proteins"/>
    <property type="match status" value="1"/>
</dbReference>
<gene>
    <name evidence="15" type="ORF">MENT_LOCUS19954</name>
</gene>
<dbReference type="CDD" id="cd15096">
    <property type="entry name" value="7tmA_AstA_R_insect"/>
    <property type="match status" value="1"/>
</dbReference>
<dbReference type="GO" id="GO:0004930">
    <property type="term" value="F:G protein-coupled receptor activity"/>
    <property type="evidence" value="ECO:0007669"/>
    <property type="project" value="UniProtKB-KW"/>
</dbReference>
<evidence type="ECO:0000256" key="8">
    <source>
        <dbReference type="ARBA" id="ARBA00023170"/>
    </source>
</evidence>
<comment type="subcellular location">
    <subcellularLocation>
        <location evidence="1">Cell membrane</location>
        <topology evidence="1">Multi-pass membrane protein</topology>
    </subcellularLocation>
</comment>
<evidence type="ECO:0000256" key="10">
    <source>
        <dbReference type="ARBA" id="ARBA00023224"/>
    </source>
</evidence>
<feature type="transmembrane region" description="Helical" evidence="13">
    <location>
        <begin position="104"/>
        <end position="128"/>
    </location>
</feature>